<proteinExistence type="predicted"/>
<protein>
    <submittedName>
        <fullName evidence="1">Uncharacterized protein</fullName>
    </submittedName>
</protein>
<name>A0A378QXG8_9GAMM</name>
<dbReference type="Proteomes" id="UP000254065">
    <property type="component" value="Unassembled WGS sequence"/>
</dbReference>
<organism evidence="1 2">
    <name type="scientific">Moraxella caprae</name>
    <dbReference type="NCBI Taxonomy" id="90240"/>
    <lineage>
        <taxon>Bacteria</taxon>
        <taxon>Pseudomonadati</taxon>
        <taxon>Pseudomonadota</taxon>
        <taxon>Gammaproteobacteria</taxon>
        <taxon>Moraxellales</taxon>
        <taxon>Moraxellaceae</taxon>
        <taxon>Moraxella</taxon>
    </lineage>
</organism>
<dbReference type="EMBL" id="UGQB01000004">
    <property type="protein sequence ID" value="STZ07692.1"/>
    <property type="molecule type" value="Genomic_DNA"/>
</dbReference>
<evidence type="ECO:0000313" key="1">
    <source>
        <dbReference type="EMBL" id="STZ07692.1"/>
    </source>
</evidence>
<sequence length="75" mass="9052">MSLPKISFEVMVKFPEVLEEEINEHNHYYKTNFHITKIYDNNDYSFCTIEATQYQLRDIFDLGYGFYLTQNQKAN</sequence>
<accession>A0A378QXG8</accession>
<reference evidence="1 2" key="1">
    <citation type="submission" date="2018-06" db="EMBL/GenBank/DDBJ databases">
        <authorList>
            <consortium name="Pathogen Informatics"/>
            <person name="Doyle S."/>
        </authorList>
    </citation>
    <scope>NUCLEOTIDE SEQUENCE [LARGE SCALE GENOMIC DNA]</scope>
    <source>
        <strain evidence="1 2">NCTC12877</strain>
    </source>
</reference>
<gene>
    <name evidence="1" type="ORF">NCTC12877_00669</name>
</gene>
<dbReference type="AlphaFoldDB" id="A0A378QXG8"/>
<evidence type="ECO:0000313" key="2">
    <source>
        <dbReference type="Proteomes" id="UP000254065"/>
    </source>
</evidence>
<dbReference type="OrthoDB" id="9880937at2"/>
<keyword evidence="2" id="KW-1185">Reference proteome</keyword>